<feature type="compositionally biased region" description="Basic and acidic residues" evidence="1">
    <location>
        <begin position="73"/>
        <end position="84"/>
    </location>
</feature>
<reference evidence="2" key="1">
    <citation type="journal article" date="2017" name="Mycologia">
        <title>Fusarium algeriense, sp. nov., a novel toxigenic crown rot pathogen of durum wheat from Algeria is nested in the Fusarium burgessii species complex.</title>
        <authorList>
            <person name="Laraba I."/>
            <person name="Keddad A."/>
            <person name="Boureghda H."/>
            <person name="Abdallah N."/>
            <person name="Vaughan M.M."/>
            <person name="Proctor R.H."/>
            <person name="Busman M."/>
            <person name="O'Donnell K."/>
        </authorList>
    </citation>
    <scope>NUCLEOTIDE SEQUENCE</scope>
    <source>
        <strain evidence="2">NRRL 25174</strain>
    </source>
</reference>
<protein>
    <submittedName>
        <fullName evidence="2">Uncharacterized protein</fullName>
    </submittedName>
</protein>
<organism evidence="2 3">
    <name type="scientific">Fusarium beomiforme</name>
    <dbReference type="NCBI Taxonomy" id="44412"/>
    <lineage>
        <taxon>Eukaryota</taxon>
        <taxon>Fungi</taxon>
        <taxon>Dikarya</taxon>
        <taxon>Ascomycota</taxon>
        <taxon>Pezizomycotina</taxon>
        <taxon>Sordariomycetes</taxon>
        <taxon>Hypocreomycetidae</taxon>
        <taxon>Hypocreales</taxon>
        <taxon>Nectriaceae</taxon>
        <taxon>Fusarium</taxon>
        <taxon>Fusarium burgessii species complex</taxon>
    </lineage>
</organism>
<dbReference type="Proteomes" id="UP000730481">
    <property type="component" value="Unassembled WGS sequence"/>
</dbReference>
<dbReference type="EMBL" id="PVQB02000479">
    <property type="protein sequence ID" value="KAF4336674.1"/>
    <property type="molecule type" value="Genomic_DNA"/>
</dbReference>
<accession>A0A9P5DVV2</accession>
<dbReference type="AlphaFoldDB" id="A0A9P5DVV2"/>
<dbReference type="OrthoDB" id="5049068at2759"/>
<evidence type="ECO:0000256" key="1">
    <source>
        <dbReference type="SAM" id="MobiDB-lite"/>
    </source>
</evidence>
<feature type="compositionally biased region" description="Basic and acidic residues" evidence="1">
    <location>
        <begin position="116"/>
        <end position="138"/>
    </location>
</feature>
<proteinExistence type="predicted"/>
<feature type="compositionally biased region" description="Acidic residues" evidence="1">
    <location>
        <begin position="101"/>
        <end position="115"/>
    </location>
</feature>
<evidence type="ECO:0000313" key="3">
    <source>
        <dbReference type="Proteomes" id="UP000730481"/>
    </source>
</evidence>
<keyword evidence="3" id="KW-1185">Reference proteome</keyword>
<feature type="compositionally biased region" description="Polar residues" evidence="1">
    <location>
        <begin position="89"/>
        <end position="100"/>
    </location>
</feature>
<name>A0A9P5DVV2_9HYPO</name>
<evidence type="ECO:0000313" key="2">
    <source>
        <dbReference type="EMBL" id="KAF4336674.1"/>
    </source>
</evidence>
<reference evidence="2" key="2">
    <citation type="submission" date="2020-02" db="EMBL/GenBank/DDBJ databases">
        <title>Identification and distribution of gene clusters putatively required for synthesis of sphingolipid metabolism inhibitors in phylogenetically diverse species of the filamentous fungus Fusarium.</title>
        <authorList>
            <person name="Kim H.-S."/>
            <person name="Busman M."/>
            <person name="Brown D.W."/>
            <person name="Divon H."/>
            <person name="Uhlig S."/>
            <person name="Proctor R.H."/>
        </authorList>
    </citation>
    <scope>NUCLEOTIDE SEQUENCE</scope>
    <source>
        <strain evidence="2">NRRL 25174</strain>
    </source>
</reference>
<feature type="region of interest" description="Disordered" evidence="1">
    <location>
        <begin position="73"/>
        <end position="154"/>
    </location>
</feature>
<comment type="caution">
    <text evidence="2">The sequence shown here is derived from an EMBL/GenBank/DDBJ whole genome shotgun (WGS) entry which is preliminary data.</text>
</comment>
<sequence>MARIDTRDGRAVSRASECEFLTRETRPMLTNCPNNDTCPLWFGNTFWGFGDNEIEGPDIKEARELFAQEKLEERKADFRGHEDSYGADNDNSTEYGSNETSEIDPDDLLYGDVVEDTPHEADAKTSEHKVTVQEHEEPVTPFFEPVPSYDGPGT</sequence>
<gene>
    <name evidence="2" type="ORF">FBEOM_9463</name>
</gene>